<evidence type="ECO:0000313" key="1">
    <source>
        <dbReference type="EMBL" id="SDY51104.1"/>
    </source>
</evidence>
<dbReference type="EMBL" id="FNOK01000028">
    <property type="protein sequence ID" value="SDY51104.1"/>
    <property type="molecule type" value="Genomic_DNA"/>
</dbReference>
<sequence>MDLVKETQRSVYATVGAAAWVMEAVRAIPDQMGQAWERRSQWMDRAGEAYDDLAGRGQAIMGGARQEVQDRVGQVGEAARRIPGVALAEEKMTGMVVDADQLPIADYDSLTVGEIVQKLRALSQRELQMVEGYERRQRARATVLHRIDELLAKSPRSAATT</sequence>
<name>A0A1H3KHN5_9PSEU</name>
<dbReference type="OrthoDB" id="5187212at2"/>
<dbReference type="Proteomes" id="UP000199529">
    <property type="component" value="Unassembled WGS sequence"/>
</dbReference>
<dbReference type="STRING" id="418495.SAMN05216215_102830"/>
<protein>
    <submittedName>
        <fullName evidence="1">Uncharacterized protein</fullName>
    </submittedName>
</protein>
<keyword evidence="2" id="KW-1185">Reference proteome</keyword>
<proteinExistence type="predicted"/>
<reference evidence="2" key="1">
    <citation type="submission" date="2016-10" db="EMBL/GenBank/DDBJ databases">
        <authorList>
            <person name="Varghese N."/>
            <person name="Submissions S."/>
        </authorList>
    </citation>
    <scope>NUCLEOTIDE SEQUENCE [LARGE SCALE GENOMIC DNA]</scope>
    <source>
        <strain evidence="2">CGMCC 4.3530</strain>
    </source>
</reference>
<dbReference type="RefSeq" id="WP_093270257.1">
    <property type="nucleotide sequence ID" value="NZ_FNOK01000028.1"/>
</dbReference>
<gene>
    <name evidence="1" type="ORF">SAMN05216215_102830</name>
</gene>
<evidence type="ECO:0000313" key="2">
    <source>
        <dbReference type="Proteomes" id="UP000199529"/>
    </source>
</evidence>
<organism evidence="1 2">
    <name type="scientific">Saccharopolyspora shandongensis</name>
    <dbReference type="NCBI Taxonomy" id="418495"/>
    <lineage>
        <taxon>Bacteria</taxon>
        <taxon>Bacillati</taxon>
        <taxon>Actinomycetota</taxon>
        <taxon>Actinomycetes</taxon>
        <taxon>Pseudonocardiales</taxon>
        <taxon>Pseudonocardiaceae</taxon>
        <taxon>Saccharopolyspora</taxon>
    </lineage>
</organism>
<dbReference type="AlphaFoldDB" id="A0A1H3KHN5"/>
<accession>A0A1H3KHN5</accession>